<dbReference type="SUPFAM" id="SSF54637">
    <property type="entry name" value="Thioesterase/thiol ester dehydrase-isomerase"/>
    <property type="match status" value="1"/>
</dbReference>
<dbReference type="Gene3D" id="3.30.230.20">
    <property type="entry name" value="lpxc deacetylase, domain 1"/>
    <property type="match status" value="1"/>
</dbReference>
<dbReference type="PANTHER" id="PTHR33694">
    <property type="entry name" value="UDP-3-O-ACYL-N-ACETYLGLUCOSAMINE DEACETYLASE 1, MITOCHONDRIAL-RELATED"/>
    <property type="match status" value="1"/>
</dbReference>
<keyword evidence="5 16" id="KW-0963">Cytoplasm</keyword>
<keyword evidence="18" id="KW-1185">Reference proteome</keyword>
<dbReference type="CDD" id="cd01288">
    <property type="entry name" value="FabZ"/>
    <property type="match status" value="1"/>
</dbReference>
<evidence type="ECO:0000256" key="11">
    <source>
        <dbReference type="ARBA" id="ARBA00023098"/>
    </source>
</evidence>
<comment type="function">
    <text evidence="14 16">Involved in unsaturated fatty acids biosynthesis. Catalyzes the dehydration of short chain beta-hydroxyacyl-ACPs and long chain saturated and unsaturated beta-hydroxyacyl-ACPs.</text>
</comment>
<dbReference type="NCBIfam" id="TIGR00325">
    <property type="entry name" value="lpxC"/>
    <property type="match status" value="1"/>
</dbReference>
<evidence type="ECO:0000256" key="7">
    <source>
        <dbReference type="ARBA" id="ARBA00022556"/>
    </source>
</evidence>
<feature type="binding site" evidence="15">
    <location>
        <position position="238"/>
    </location>
    <ligand>
        <name>Zn(2+)</name>
        <dbReference type="ChEBI" id="CHEBI:29105"/>
    </ligand>
</feature>
<dbReference type="PANTHER" id="PTHR33694:SF1">
    <property type="entry name" value="UDP-3-O-ACYL-N-ACETYLGLUCOSAMINE DEACETYLASE 1, MITOCHONDRIAL-RELATED"/>
    <property type="match status" value="1"/>
</dbReference>
<dbReference type="NCBIfam" id="NF000582">
    <property type="entry name" value="PRK00006.1"/>
    <property type="match status" value="1"/>
</dbReference>
<keyword evidence="8 15" id="KW-0479">Metal-binding</keyword>
<evidence type="ECO:0000313" key="18">
    <source>
        <dbReference type="Proteomes" id="UP001499852"/>
    </source>
</evidence>
<accession>A0ABP9NVE8</accession>
<proteinExistence type="inferred from homology"/>
<evidence type="ECO:0000256" key="9">
    <source>
        <dbReference type="ARBA" id="ARBA00022801"/>
    </source>
</evidence>
<evidence type="ECO:0000256" key="5">
    <source>
        <dbReference type="ARBA" id="ARBA00022490"/>
    </source>
</evidence>
<dbReference type="EC" id="3.5.1.108" evidence="15"/>
<dbReference type="EMBL" id="BAABIA010000001">
    <property type="protein sequence ID" value="GAA5132627.1"/>
    <property type="molecule type" value="Genomic_DNA"/>
</dbReference>
<evidence type="ECO:0000256" key="3">
    <source>
        <dbReference type="ARBA" id="ARBA00004496"/>
    </source>
</evidence>
<evidence type="ECO:0000256" key="6">
    <source>
        <dbReference type="ARBA" id="ARBA00022516"/>
    </source>
</evidence>
<comment type="caution">
    <text evidence="17">The sequence shown here is derived from an EMBL/GenBank/DDBJ whole genome shotgun (WGS) entry which is preliminary data.</text>
</comment>
<evidence type="ECO:0000256" key="16">
    <source>
        <dbReference type="HAMAP-Rule" id="MF_00406"/>
    </source>
</evidence>
<keyword evidence="11 15" id="KW-0443">Lipid metabolism</keyword>
<dbReference type="SUPFAM" id="SSF54211">
    <property type="entry name" value="Ribosomal protein S5 domain 2-like"/>
    <property type="match status" value="2"/>
</dbReference>
<dbReference type="HAMAP" id="MF_00388">
    <property type="entry name" value="LpxC"/>
    <property type="match status" value="1"/>
</dbReference>
<protein>
    <recommendedName>
        <fullName evidence="15 16">Multifunctional fusion protein</fullName>
    </recommendedName>
    <domain>
        <recommendedName>
            <fullName evidence="16">3-hydroxyacyl-[acyl-carrier-protein] dehydratase FabZ</fullName>
            <ecNumber evidence="16">4.2.1.59</ecNumber>
        </recommendedName>
        <alternativeName>
            <fullName evidence="16">(3R)-hydroxymyristoyl-[acyl-carrier-protein] dehydratase</fullName>
        </alternativeName>
        <alternativeName>
            <fullName evidence="16">Beta-hydroxyacyl-ACP dehydratase</fullName>
            <shortName evidence="16">(3R)-hydroxymyristoyl-ACP dehydrase</shortName>
        </alternativeName>
    </domain>
    <domain>
        <recommendedName>
            <fullName evidence="15">UDP-3-O-acyl-N-acetylglucosamine deacetylase</fullName>
            <shortName evidence="15">UDP-3-O-acyl-GlcNAc deacetylase</shortName>
            <ecNumber evidence="15">3.5.1.108</ecNumber>
        </recommendedName>
        <alternativeName>
            <fullName evidence="15">UDP-3-O-[R-3-hydroxymyristoyl]-N-acetylglucosamine deacetylase</fullName>
        </alternativeName>
    </domain>
</protein>
<evidence type="ECO:0000256" key="13">
    <source>
        <dbReference type="ARBA" id="ARBA00024535"/>
    </source>
</evidence>
<evidence type="ECO:0000256" key="1">
    <source>
        <dbReference type="ARBA" id="ARBA00001947"/>
    </source>
</evidence>
<evidence type="ECO:0000256" key="12">
    <source>
        <dbReference type="ARBA" id="ARBA00023239"/>
    </source>
</evidence>
<keyword evidence="7 15" id="KW-0441">Lipid A biosynthesis</keyword>
<sequence length="439" mass="48595">MPASDRQHTLAKPASITGTSLHTGEQVTLTLQPAPENFGFKFRRMDLEDKPFIPALVEKVQKVERATTIAEGGVNVHTVEHVISALAGMGVDNAIIEMDANEPPIVDGSSQPFVELIKKAGLQEQSEPRKIFEIREPIYQETRDGTIITIVPDKKFRISCTNVGPEGRFTQYISLEINPETYEKEIAPARTFVYYEDIAPLMEKGLIKGGTLEAAVVVRGETLLSKQPLRFNNEFVRHKILDIIGDLMLSGKRITGHVIAVRPGHGPNTEMARAIVSQYNAMRAMVPPAVNIPSGEAVLDINEVMNILPHRYPFLLVDRIIGFEGETKCRGIKNVTINEQFFQGHFPGHPIMPGVLQLEAMAQVASIVLLRMPSHQGKIGYFLSANNVKWRKPVVPGDTLIIETEITKAKRSIAQAIGRCLVNGQVVSEAELMFNVVDR</sequence>
<dbReference type="InterPro" id="IPR011334">
    <property type="entry name" value="UDP-acyl_GlcNac_deAcase_C"/>
</dbReference>
<keyword evidence="9 15" id="KW-0378">Hydrolase</keyword>
<evidence type="ECO:0000256" key="14">
    <source>
        <dbReference type="ARBA" id="ARBA00025049"/>
    </source>
</evidence>
<dbReference type="Proteomes" id="UP001499852">
    <property type="component" value="Unassembled WGS sequence"/>
</dbReference>
<feature type="active site" evidence="16">
    <location>
        <position position="345"/>
    </location>
</feature>
<feature type="active site" description="Proton donor" evidence="15">
    <location>
        <position position="265"/>
    </location>
</feature>
<dbReference type="InterPro" id="IPR013114">
    <property type="entry name" value="FabA_FabZ"/>
</dbReference>
<keyword evidence="12 16" id="KW-0456">Lyase</keyword>
<dbReference type="InterPro" id="IPR020568">
    <property type="entry name" value="Ribosomal_Su5_D2-typ_SF"/>
</dbReference>
<name>A0ABP9NVE8_9BACT</name>
<organism evidence="17 18">
    <name type="scientific">Prosthecobacter algae</name>
    <dbReference type="NCBI Taxonomy" id="1144682"/>
    <lineage>
        <taxon>Bacteria</taxon>
        <taxon>Pseudomonadati</taxon>
        <taxon>Verrucomicrobiota</taxon>
        <taxon>Verrucomicrobiia</taxon>
        <taxon>Verrucomicrobiales</taxon>
        <taxon>Verrucomicrobiaceae</taxon>
        <taxon>Prosthecobacter</taxon>
    </lineage>
</organism>
<reference evidence="18" key="1">
    <citation type="journal article" date="2019" name="Int. J. Syst. Evol. Microbiol.">
        <title>The Global Catalogue of Microorganisms (GCM) 10K type strain sequencing project: providing services to taxonomists for standard genome sequencing and annotation.</title>
        <authorList>
            <consortium name="The Broad Institute Genomics Platform"/>
            <consortium name="The Broad Institute Genome Sequencing Center for Infectious Disease"/>
            <person name="Wu L."/>
            <person name="Ma J."/>
        </authorList>
    </citation>
    <scope>NUCLEOTIDE SEQUENCE [LARGE SCALE GENOMIC DNA]</scope>
    <source>
        <strain evidence="18">JCM 18053</strain>
    </source>
</reference>
<dbReference type="Gene3D" id="3.30.1700.10">
    <property type="entry name" value="lpxc deacetylase, domain 2"/>
    <property type="match status" value="1"/>
</dbReference>
<comment type="pathway">
    <text evidence="4 15">Glycolipid biosynthesis; lipid IV(A) biosynthesis; lipid IV(A) from (3R)-3-hydroxytetradecanoyl-[acyl-carrier-protein] and UDP-N-acetyl-alpha-D-glucosamine: step 2/6.</text>
</comment>
<dbReference type="InterPro" id="IPR029069">
    <property type="entry name" value="HotDog_dom_sf"/>
</dbReference>
<dbReference type="NCBIfam" id="NF009667">
    <property type="entry name" value="PRK13188.1"/>
    <property type="match status" value="1"/>
</dbReference>
<dbReference type="Pfam" id="PF07977">
    <property type="entry name" value="FabA"/>
    <property type="match status" value="1"/>
</dbReference>
<dbReference type="InterPro" id="IPR004463">
    <property type="entry name" value="UDP-acyl_GlcNac_deAcase"/>
</dbReference>
<evidence type="ECO:0000256" key="10">
    <source>
        <dbReference type="ARBA" id="ARBA00022833"/>
    </source>
</evidence>
<comment type="function">
    <text evidence="2 15">Catalyzes the hydrolysis of UDP-3-O-myristoyl-N-acetylglucosamine to form UDP-3-O-myristoylglucosamine and acetate, the committed step in lipid A biosynthesis.</text>
</comment>
<keyword evidence="10 15" id="KW-0862">Zinc</keyword>
<dbReference type="InterPro" id="IPR015870">
    <property type="entry name" value="UDP-acyl_N-AcGlcN_deAcase_N"/>
</dbReference>
<keyword evidence="6 15" id="KW-0444">Lipid biosynthesis</keyword>
<dbReference type="InterPro" id="IPR010084">
    <property type="entry name" value="FabZ"/>
</dbReference>
<comment type="catalytic activity">
    <reaction evidence="16">
        <text>a (3R)-hydroxyacyl-[ACP] = a (2E)-enoyl-[ACP] + H2O</text>
        <dbReference type="Rhea" id="RHEA:13097"/>
        <dbReference type="Rhea" id="RHEA-COMP:9925"/>
        <dbReference type="Rhea" id="RHEA-COMP:9945"/>
        <dbReference type="ChEBI" id="CHEBI:15377"/>
        <dbReference type="ChEBI" id="CHEBI:78784"/>
        <dbReference type="ChEBI" id="CHEBI:78827"/>
        <dbReference type="EC" id="4.2.1.59"/>
    </reaction>
</comment>
<comment type="catalytic activity">
    <reaction evidence="13 15">
        <text>a UDP-3-O-[(3R)-3-hydroxyacyl]-N-acetyl-alpha-D-glucosamine + H2O = a UDP-3-O-[(3R)-3-hydroxyacyl]-alpha-D-glucosamine + acetate</text>
        <dbReference type="Rhea" id="RHEA:67816"/>
        <dbReference type="ChEBI" id="CHEBI:15377"/>
        <dbReference type="ChEBI" id="CHEBI:30089"/>
        <dbReference type="ChEBI" id="CHEBI:137740"/>
        <dbReference type="ChEBI" id="CHEBI:173225"/>
        <dbReference type="EC" id="3.5.1.108"/>
    </reaction>
</comment>
<evidence type="ECO:0000256" key="15">
    <source>
        <dbReference type="HAMAP-Rule" id="MF_00388"/>
    </source>
</evidence>
<feature type="binding site" evidence="15">
    <location>
        <position position="81"/>
    </location>
    <ligand>
        <name>Zn(2+)</name>
        <dbReference type="ChEBI" id="CHEBI:29105"/>
    </ligand>
</feature>
<dbReference type="EC" id="4.2.1.59" evidence="16"/>
<comment type="cofactor">
    <cofactor evidence="1 15">
        <name>Zn(2+)</name>
        <dbReference type="ChEBI" id="CHEBI:29105"/>
    </cofactor>
</comment>
<comment type="similarity">
    <text evidence="15">Belongs to the LpxC family.</text>
</comment>
<dbReference type="RefSeq" id="WP_345734411.1">
    <property type="nucleotide sequence ID" value="NZ_BAABIA010000001.1"/>
</dbReference>
<dbReference type="Gene3D" id="3.10.129.10">
    <property type="entry name" value="Hotdog Thioesterase"/>
    <property type="match status" value="1"/>
</dbReference>
<evidence type="ECO:0000313" key="17">
    <source>
        <dbReference type="EMBL" id="GAA5132627.1"/>
    </source>
</evidence>
<dbReference type="Pfam" id="PF03331">
    <property type="entry name" value="LpxC"/>
    <property type="match status" value="1"/>
</dbReference>
<evidence type="ECO:0000256" key="8">
    <source>
        <dbReference type="ARBA" id="ARBA00022723"/>
    </source>
</evidence>
<comment type="subcellular location">
    <subcellularLocation>
        <location evidence="3 16">Cytoplasm</location>
    </subcellularLocation>
</comment>
<evidence type="ECO:0000256" key="2">
    <source>
        <dbReference type="ARBA" id="ARBA00002923"/>
    </source>
</evidence>
<gene>
    <name evidence="15" type="primary">lpxC</name>
    <name evidence="16" type="synonym">fabZ</name>
    <name evidence="17" type="ORF">GCM10023213_01030</name>
</gene>
<comment type="similarity">
    <text evidence="16">Belongs to the thioester dehydratase family. FabZ subfamily.</text>
</comment>
<dbReference type="HAMAP" id="MF_00406">
    <property type="entry name" value="FabZ"/>
    <property type="match status" value="1"/>
</dbReference>
<evidence type="ECO:0000256" key="4">
    <source>
        <dbReference type="ARBA" id="ARBA00005002"/>
    </source>
</evidence>
<feature type="binding site" evidence="15">
    <location>
        <position position="242"/>
    </location>
    <ligand>
        <name>Zn(2+)</name>
        <dbReference type="ChEBI" id="CHEBI:29105"/>
    </ligand>
</feature>
<dbReference type="NCBIfam" id="TIGR01750">
    <property type="entry name" value="fabZ"/>
    <property type="match status" value="1"/>
</dbReference>